<evidence type="ECO:0000313" key="2">
    <source>
        <dbReference type="Proteomes" id="UP000808038"/>
    </source>
</evidence>
<evidence type="ECO:0000313" key="1">
    <source>
        <dbReference type="EMBL" id="MBJ7631692.1"/>
    </source>
</evidence>
<accession>A0A3R6FCD9</accession>
<organism evidence="1 2">
    <name type="scientific">Weissella confusa</name>
    <name type="common">Lactobacillus confusus</name>
    <dbReference type="NCBI Taxonomy" id="1583"/>
    <lineage>
        <taxon>Bacteria</taxon>
        <taxon>Bacillati</taxon>
        <taxon>Bacillota</taxon>
        <taxon>Bacilli</taxon>
        <taxon>Lactobacillales</taxon>
        <taxon>Lactobacillaceae</taxon>
        <taxon>Weissella</taxon>
    </lineage>
</organism>
<reference evidence="1" key="1">
    <citation type="submission" date="2020-02" db="EMBL/GenBank/DDBJ databases">
        <authorList>
            <person name="Fontana A."/>
            <person name="Patrone V."/>
            <person name="Morelli L."/>
        </authorList>
    </citation>
    <scope>NUCLEOTIDE SEQUENCE</scope>
    <source>
        <strain evidence="1">CCUG 30943</strain>
    </source>
</reference>
<dbReference type="AlphaFoldDB" id="A0A3R6FCD9"/>
<dbReference type="Proteomes" id="UP000808038">
    <property type="component" value="Unassembled WGS sequence"/>
</dbReference>
<dbReference type="InterPro" id="IPR021695">
    <property type="entry name" value="Phage_KPP10_Orf10"/>
</dbReference>
<dbReference type="RefSeq" id="WP_118703684.1">
    <property type="nucleotide sequence ID" value="NZ_CABJBN010000001.1"/>
</dbReference>
<dbReference type="OrthoDB" id="9806925at2"/>
<dbReference type="EMBL" id="JAAOCX010000001">
    <property type="protein sequence ID" value="MBJ7631692.1"/>
    <property type="molecule type" value="Genomic_DNA"/>
</dbReference>
<comment type="caution">
    <text evidence="1">The sequence shown here is derived from an EMBL/GenBank/DDBJ whole genome shotgun (WGS) entry which is preliminary data.</text>
</comment>
<proteinExistence type="predicted"/>
<gene>
    <name evidence="1" type="ORF">HAU43_00995</name>
</gene>
<name>A0A3R6FCD9_WEICO</name>
<sequence length="133" mass="14513">MAEDMKAYDAKSVTLTVDGKVIIGFQDGDMISYTNKEDMITTEVDAQGFASFAVNNSRLGQITINLSGNSASHKYLNTLANAHKQFPVVILSDTEKISATRAFIAKPADGAYGKQTPKRTYTIETLDMAIEVR</sequence>
<dbReference type="NCBIfam" id="NF047581">
    <property type="entry name" value="gp105_phage_fam"/>
    <property type="match status" value="1"/>
</dbReference>
<protein>
    <submittedName>
        <fullName evidence="1">Uncharacterized protein</fullName>
    </submittedName>
</protein>
<reference evidence="1" key="2">
    <citation type="journal article" date="2021" name="Int. J. Food Microbiol.">
        <title>Safety demonstration of a microbial species for use in the food chain: Weissella confusa.</title>
        <authorList>
            <person name="Bourdichon F."/>
            <person name="Patrone V."/>
            <person name="Fontana A."/>
            <person name="Milani G."/>
            <person name="Morelli L."/>
        </authorList>
    </citation>
    <scope>NUCLEOTIDE SEQUENCE</scope>
    <source>
        <strain evidence="1">CCUG 30943</strain>
    </source>
</reference>